<feature type="transmembrane region" description="Helical" evidence="2">
    <location>
        <begin position="14"/>
        <end position="33"/>
    </location>
</feature>
<protein>
    <recommendedName>
        <fullName evidence="4">Chromosome segregation protein SMC</fullName>
    </recommendedName>
</protein>
<feature type="coiled-coil region" evidence="1">
    <location>
        <begin position="41"/>
        <end position="149"/>
    </location>
</feature>
<name>A0A6J4JBK6_9SPHI</name>
<evidence type="ECO:0000256" key="2">
    <source>
        <dbReference type="SAM" id="Phobius"/>
    </source>
</evidence>
<keyword evidence="2" id="KW-1133">Transmembrane helix</keyword>
<dbReference type="AlphaFoldDB" id="A0A6J4JBK6"/>
<evidence type="ECO:0000313" key="3">
    <source>
        <dbReference type="EMBL" id="CAA9275879.1"/>
    </source>
</evidence>
<evidence type="ECO:0008006" key="4">
    <source>
        <dbReference type="Google" id="ProtNLM"/>
    </source>
</evidence>
<sequence length="306" mass="34793">MNEQTPEKQSSRKILLTIFIIVLIALNGVLLYLNIKNRDENTVLTQQKKETQANLDLTEAKLDSISNELDVRIAEVQKLGGDVEALSQAKEQLEKDKKQLKNANVAERRRLNEKIKGYEELLVSKDEEISKLKMERDELYQETSQLKTKNVRLADSINMIDKEKRQLAEKVTIASALKAENLEISAINERGKERDKGEYRAKQIDRIKIAFNLGENNVAKVETKNIYMRLIEPDGAAVFDMATGGGTFELEGQETYFTAKQEILFDNTRQPVSFVFNKGTPYKTGKHIVELYSDGFKIGQGSFVVK</sequence>
<gene>
    <name evidence="3" type="ORF">AVDCRST_MAG56-3377</name>
</gene>
<reference evidence="3" key="1">
    <citation type="submission" date="2020-02" db="EMBL/GenBank/DDBJ databases">
        <authorList>
            <person name="Meier V. D."/>
        </authorList>
    </citation>
    <scope>NUCLEOTIDE SEQUENCE</scope>
    <source>
        <strain evidence="3">AVDCRST_MAG56</strain>
    </source>
</reference>
<organism evidence="3">
    <name type="scientific">uncultured Cytophagales bacterium</name>
    <dbReference type="NCBI Taxonomy" id="158755"/>
    <lineage>
        <taxon>Bacteria</taxon>
        <taxon>Pseudomonadati</taxon>
        <taxon>Bacteroidota</taxon>
        <taxon>Sphingobacteriia</taxon>
        <taxon>Sphingobacteriales</taxon>
        <taxon>environmental samples</taxon>
    </lineage>
</organism>
<proteinExistence type="predicted"/>
<dbReference type="EMBL" id="CADCTQ010000283">
    <property type="protein sequence ID" value="CAA9275879.1"/>
    <property type="molecule type" value="Genomic_DNA"/>
</dbReference>
<evidence type="ECO:0000256" key="1">
    <source>
        <dbReference type="SAM" id="Coils"/>
    </source>
</evidence>
<keyword evidence="2" id="KW-0812">Transmembrane</keyword>
<keyword evidence="1" id="KW-0175">Coiled coil</keyword>
<keyword evidence="2" id="KW-0472">Membrane</keyword>
<accession>A0A6J4JBK6</accession>